<evidence type="ECO:0000313" key="1">
    <source>
        <dbReference type="EMBL" id="GLQ19529.1"/>
    </source>
</evidence>
<protein>
    <submittedName>
        <fullName evidence="1">Nucleoside-diphosphate sugar epimerase</fullName>
    </submittedName>
</protein>
<reference evidence="1" key="2">
    <citation type="submission" date="2023-01" db="EMBL/GenBank/DDBJ databases">
        <title>Draft genome sequence of Algimonas porphyrae strain NBRC 108216.</title>
        <authorList>
            <person name="Sun Q."/>
            <person name="Mori K."/>
        </authorList>
    </citation>
    <scope>NUCLEOTIDE SEQUENCE</scope>
    <source>
        <strain evidence="1">NBRC 108216</strain>
    </source>
</reference>
<dbReference type="PANTHER" id="PTHR33986:SF15">
    <property type="entry name" value="MITOCHONDRIAL FISSION PROTEIN ELM1"/>
    <property type="match status" value="1"/>
</dbReference>
<sequence length="315" mass="34408">MRILVVSDGRRGIENQALGLAEAVAGQSATACEILTHRLTPRSAFAALPPSLQLIGRRDFGLPRADLVIGCGRQAIAPLIAMRRSGSAFTCYVQDPRLDPSRFDLVVAPTHDGLSGPNVVSMIGSPNRVSRDRIVTDLLRLSDRINRLPAPRAMLAIGGPSRTHAISDADAAFHLNAARQLLDEGHSLLVTTSRRTPDVVQSQWEELAAQAGAIWLHTPDSDDDNPYFAFLGAADLILVTEDSTNMLTESCATGKPVYRLPMSGQPGKFQQLYDALEQRCGLKRWDGTQRTAPYDPLNETARVAKIIWDRLPSRR</sequence>
<dbReference type="EMBL" id="BSNJ01000001">
    <property type="protein sequence ID" value="GLQ19529.1"/>
    <property type="molecule type" value="Genomic_DNA"/>
</dbReference>
<keyword evidence="2" id="KW-1185">Reference proteome</keyword>
<dbReference type="InterPro" id="IPR009367">
    <property type="entry name" value="Elm1-like"/>
</dbReference>
<dbReference type="Pfam" id="PF06258">
    <property type="entry name" value="Mito_fiss_Elm1"/>
    <property type="match status" value="1"/>
</dbReference>
<name>A0ABQ5UYL3_9PROT</name>
<comment type="caution">
    <text evidence="1">The sequence shown here is derived from an EMBL/GenBank/DDBJ whole genome shotgun (WGS) entry which is preliminary data.</text>
</comment>
<proteinExistence type="predicted"/>
<dbReference type="RefSeq" id="WP_284369278.1">
    <property type="nucleotide sequence ID" value="NZ_BSNJ01000001.1"/>
</dbReference>
<organism evidence="1 2">
    <name type="scientific">Algimonas porphyrae</name>
    <dbReference type="NCBI Taxonomy" id="1128113"/>
    <lineage>
        <taxon>Bacteria</taxon>
        <taxon>Pseudomonadati</taxon>
        <taxon>Pseudomonadota</taxon>
        <taxon>Alphaproteobacteria</taxon>
        <taxon>Maricaulales</taxon>
        <taxon>Robiginitomaculaceae</taxon>
        <taxon>Algimonas</taxon>
    </lineage>
</organism>
<evidence type="ECO:0000313" key="2">
    <source>
        <dbReference type="Proteomes" id="UP001161390"/>
    </source>
</evidence>
<dbReference type="PANTHER" id="PTHR33986">
    <property type="entry name" value="OS02G0535700 PROTEIN"/>
    <property type="match status" value="1"/>
</dbReference>
<dbReference type="SUPFAM" id="SSF53756">
    <property type="entry name" value="UDP-Glycosyltransferase/glycogen phosphorylase"/>
    <property type="match status" value="1"/>
</dbReference>
<reference evidence="1" key="1">
    <citation type="journal article" date="2014" name="Int. J. Syst. Evol. Microbiol.">
        <title>Complete genome of a new Firmicutes species belonging to the dominant human colonic microbiota ('Ruminococcus bicirculans') reveals two chromosomes and a selective capacity to utilize plant glucans.</title>
        <authorList>
            <consortium name="NISC Comparative Sequencing Program"/>
            <person name="Wegmann U."/>
            <person name="Louis P."/>
            <person name="Goesmann A."/>
            <person name="Henrissat B."/>
            <person name="Duncan S.H."/>
            <person name="Flint H.J."/>
        </authorList>
    </citation>
    <scope>NUCLEOTIDE SEQUENCE</scope>
    <source>
        <strain evidence="1">NBRC 108216</strain>
    </source>
</reference>
<accession>A0ABQ5UYL3</accession>
<dbReference type="Proteomes" id="UP001161390">
    <property type="component" value="Unassembled WGS sequence"/>
</dbReference>
<gene>
    <name evidence="1" type="ORF">GCM10007854_04840</name>
</gene>